<dbReference type="PROSITE" id="PS51160">
    <property type="entry name" value="ACYLPHOSPHATASE_3"/>
    <property type="match status" value="1"/>
</dbReference>
<dbReference type="InterPro" id="IPR020456">
    <property type="entry name" value="Acylphosphatase"/>
</dbReference>
<dbReference type="InterPro" id="IPR036046">
    <property type="entry name" value="Acylphosphatase-like_dom_sf"/>
</dbReference>
<dbReference type="GO" id="GO:0003998">
    <property type="term" value="F:acylphosphatase activity"/>
    <property type="evidence" value="ECO:0007669"/>
    <property type="project" value="UniProtKB-EC"/>
</dbReference>
<comment type="caution">
    <text evidence="2">The sequence shown here is derived from an EMBL/GenBank/DDBJ whole genome shotgun (WGS) entry which is preliminary data.</text>
</comment>
<evidence type="ECO:0000259" key="1">
    <source>
        <dbReference type="PROSITE" id="PS51160"/>
    </source>
</evidence>
<proteinExistence type="predicted"/>
<dbReference type="NCBIfam" id="NF011000">
    <property type="entry name" value="PRK14426.1"/>
    <property type="match status" value="1"/>
</dbReference>
<dbReference type="PANTHER" id="PTHR47268">
    <property type="entry name" value="ACYLPHOSPHATASE"/>
    <property type="match status" value="1"/>
</dbReference>
<dbReference type="SUPFAM" id="SSF54975">
    <property type="entry name" value="Acylphosphatase/BLUF domain-like"/>
    <property type="match status" value="1"/>
</dbReference>
<dbReference type="InterPro" id="IPR001792">
    <property type="entry name" value="Acylphosphatase-like_dom"/>
</dbReference>
<name>A0A2H9TBT3_9ZZZZ</name>
<dbReference type="PANTHER" id="PTHR47268:SF4">
    <property type="entry name" value="ACYLPHOSPHATASE"/>
    <property type="match status" value="1"/>
</dbReference>
<dbReference type="Gene3D" id="3.30.70.100">
    <property type="match status" value="1"/>
</dbReference>
<sequence>MSSVSRKILVSGRVQGVGFRWSTQQKAQALQLSGYAKNLMDGRVEVLACGSEKAVSNLIAWLRHGPSTARVDGLVINDVSEVNYSNDFTTT</sequence>
<protein>
    <submittedName>
        <fullName evidence="2">Acylphosphatase</fullName>
        <ecNumber evidence="2">3.6.1.7</ecNumber>
    </submittedName>
</protein>
<dbReference type="NCBIfam" id="NF011022">
    <property type="entry name" value="PRK14451.1"/>
    <property type="match status" value="1"/>
</dbReference>
<evidence type="ECO:0000313" key="2">
    <source>
        <dbReference type="EMBL" id="PJE80702.1"/>
    </source>
</evidence>
<organism evidence="2">
    <name type="scientific">invertebrate metagenome</name>
    <dbReference type="NCBI Taxonomy" id="1711999"/>
    <lineage>
        <taxon>unclassified sequences</taxon>
        <taxon>metagenomes</taxon>
        <taxon>organismal metagenomes</taxon>
    </lineage>
</organism>
<dbReference type="InterPro" id="IPR017968">
    <property type="entry name" value="Acylphosphatase_CS"/>
</dbReference>
<dbReference type="AlphaFoldDB" id="A0A2H9TBT3"/>
<dbReference type="EMBL" id="NSIT01000008">
    <property type="protein sequence ID" value="PJE80702.1"/>
    <property type="molecule type" value="Genomic_DNA"/>
</dbReference>
<feature type="domain" description="Acylphosphatase-like" evidence="1">
    <location>
        <begin position="5"/>
        <end position="91"/>
    </location>
</feature>
<accession>A0A2H9TBT3</accession>
<dbReference type="Pfam" id="PF00708">
    <property type="entry name" value="Acylphosphatase"/>
    <property type="match status" value="1"/>
</dbReference>
<dbReference type="PROSITE" id="PS00150">
    <property type="entry name" value="ACYLPHOSPHATASE_1"/>
    <property type="match status" value="1"/>
</dbReference>
<gene>
    <name evidence="2" type="primary">yccX</name>
    <name evidence="2" type="ORF">CI610_00299</name>
</gene>
<dbReference type="EC" id="3.6.1.7" evidence="2"/>
<reference evidence="2" key="1">
    <citation type="journal article" date="2017" name="Appl. Environ. Microbiol.">
        <title>Molecular characterization of an Endozoicomonas-like organism causing infection in king scallop Pecten maximus L.</title>
        <authorList>
            <person name="Cano I."/>
            <person name="van Aerle R."/>
            <person name="Ross S."/>
            <person name="Verner-Jeffreys D.W."/>
            <person name="Paley R.K."/>
            <person name="Rimmer G."/>
            <person name="Ryder D."/>
            <person name="Hooper P."/>
            <person name="Stone D."/>
            <person name="Feist S.W."/>
        </authorList>
    </citation>
    <scope>NUCLEOTIDE SEQUENCE</scope>
</reference>
<dbReference type="PROSITE" id="PS00151">
    <property type="entry name" value="ACYLPHOSPHATASE_2"/>
    <property type="match status" value="1"/>
</dbReference>
<keyword evidence="2" id="KW-0378">Hydrolase</keyword>